<dbReference type="OMA" id="EMKRTEQ"/>
<feature type="region of interest" description="Disordered" evidence="1">
    <location>
        <begin position="1"/>
        <end position="25"/>
    </location>
</feature>
<dbReference type="Gene3D" id="3.90.70.10">
    <property type="entry name" value="Cysteine proteinases"/>
    <property type="match status" value="1"/>
</dbReference>
<dbReference type="AlphaFoldDB" id="F8PJ88"/>
<gene>
    <name evidence="2" type="ORF">SERLA73DRAFT_29111</name>
</gene>
<feature type="non-terminal residue" evidence="2">
    <location>
        <position position="61"/>
    </location>
</feature>
<dbReference type="STRING" id="936435.F8PJ88"/>
<evidence type="ECO:0000256" key="1">
    <source>
        <dbReference type="SAM" id="MobiDB-lite"/>
    </source>
</evidence>
<name>F8PJ88_SERL3</name>
<organism evidence="3">
    <name type="scientific">Serpula lacrymans var. lacrymans (strain S7.3)</name>
    <name type="common">Dry rot fungus</name>
    <dbReference type="NCBI Taxonomy" id="936435"/>
    <lineage>
        <taxon>Eukaryota</taxon>
        <taxon>Fungi</taxon>
        <taxon>Dikarya</taxon>
        <taxon>Basidiomycota</taxon>
        <taxon>Agaricomycotina</taxon>
        <taxon>Agaricomycetes</taxon>
        <taxon>Agaricomycetidae</taxon>
        <taxon>Boletales</taxon>
        <taxon>Coniophorineae</taxon>
        <taxon>Serpulaceae</taxon>
        <taxon>Serpula</taxon>
    </lineage>
</organism>
<accession>F8PJ88</accession>
<dbReference type="HOGENOM" id="CLU_200664_0_0_1"/>
<evidence type="ECO:0008006" key="4">
    <source>
        <dbReference type="Google" id="ProtNLM"/>
    </source>
</evidence>
<sequence length="61" mass="7076">PVSPPRSEMKRTEQEPRPSKVPRSKQVIMRPAFKRYLISTPPPVLVVHLKRFQQTSKTPVI</sequence>
<dbReference type="SUPFAM" id="SSF54001">
    <property type="entry name" value="Cysteine proteinases"/>
    <property type="match status" value="1"/>
</dbReference>
<evidence type="ECO:0000313" key="2">
    <source>
        <dbReference type="EMBL" id="EGO03452.1"/>
    </source>
</evidence>
<reference evidence="3" key="1">
    <citation type="journal article" date="2011" name="Science">
        <title>The plant cell wall-decomposing machinery underlies the functional diversity of forest fungi.</title>
        <authorList>
            <person name="Eastwood D.C."/>
            <person name="Floudas D."/>
            <person name="Binder M."/>
            <person name="Majcherczyk A."/>
            <person name="Schneider P."/>
            <person name="Aerts A."/>
            <person name="Asiegbu F.O."/>
            <person name="Baker S.E."/>
            <person name="Barry K."/>
            <person name="Bendiksby M."/>
            <person name="Blumentritt M."/>
            <person name="Coutinho P.M."/>
            <person name="Cullen D."/>
            <person name="de Vries R.P."/>
            <person name="Gathman A."/>
            <person name="Goodell B."/>
            <person name="Henrissat B."/>
            <person name="Ihrmark K."/>
            <person name="Kauserud H."/>
            <person name="Kohler A."/>
            <person name="LaButti K."/>
            <person name="Lapidus A."/>
            <person name="Lavin J.L."/>
            <person name="Lee Y.-H."/>
            <person name="Lindquist E."/>
            <person name="Lilly W."/>
            <person name="Lucas S."/>
            <person name="Morin E."/>
            <person name="Murat C."/>
            <person name="Oguiza J.A."/>
            <person name="Park J."/>
            <person name="Pisabarro A.G."/>
            <person name="Riley R."/>
            <person name="Rosling A."/>
            <person name="Salamov A."/>
            <person name="Schmidt O."/>
            <person name="Schmutz J."/>
            <person name="Skrede I."/>
            <person name="Stenlid J."/>
            <person name="Wiebenga A."/>
            <person name="Xie X."/>
            <person name="Kuees U."/>
            <person name="Hibbett D.S."/>
            <person name="Hoffmeister D."/>
            <person name="Hoegberg N."/>
            <person name="Martin F."/>
            <person name="Grigoriev I.V."/>
            <person name="Watkinson S.C."/>
        </authorList>
    </citation>
    <scope>NUCLEOTIDE SEQUENCE [LARGE SCALE GENOMIC DNA]</scope>
    <source>
        <strain evidence="3">strain S7.3</strain>
    </source>
</reference>
<keyword evidence="3" id="KW-1185">Reference proteome</keyword>
<evidence type="ECO:0000313" key="3">
    <source>
        <dbReference type="Proteomes" id="UP000008063"/>
    </source>
</evidence>
<proteinExistence type="predicted"/>
<dbReference type="InParanoid" id="F8PJ88"/>
<protein>
    <recommendedName>
        <fullName evidence="4">USP domain-containing protein</fullName>
    </recommendedName>
</protein>
<feature type="compositionally biased region" description="Basic and acidic residues" evidence="1">
    <location>
        <begin position="7"/>
        <end position="18"/>
    </location>
</feature>
<feature type="non-terminal residue" evidence="2">
    <location>
        <position position="1"/>
    </location>
</feature>
<dbReference type="InterPro" id="IPR038765">
    <property type="entry name" value="Papain-like_cys_pep_sf"/>
</dbReference>
<dbReference type="Proteomes" id="UP000008063">
    <property type="component" value="Unassembled WGS sequence"/>
</dbReference>
<dbReference type="EMBL" id="GL945475">
    <property type="protein sequence ID" value="EGO03452.1"/>
    <property type="molecule type" value="Genomic_DNA"/>
</dbReference>